<dbReference type="InterPro" id="IPR055348">
    <property type="entry name" value="DctQ"/>
</dbReference>
<keyword evidence="6 7" id="KW-0472">Membrane</keyword>
<dbReference type="RefSeq" id="WP_345926138.1">
    <property type="nucleotide sequence ID" value="NZ_JBDIVF010000003.1"/>
</dbReference>
<comment type="subcellular location">
    <subcellularLocation>
        <location evidence="7">Cell inner membrane</location>
        <topology evidence="7">Multi-pass membrane protein</topology>
    </subcellularLocation>
    <subcellularLocation>
        <location evidence="1">Cell membrane</location>
        <topology evidence="1">Multi-pass membrane protein</topology>
    </subcellularLocation>
</comment>
<comment type="subunit">
    <text evidence="7">The complex comprises the extracytoplasmic solute receptor protein and the two transmembrane proteins.</text>
</comment>
<organism evidence="9 10">
    <name type="scientific">Uliginosibacterium paludis</name>
    <dbReference type="NCBI Taxonomy" id="1615952"/>
    <lineage>
        <taxon>Bacteria</taxon>
        <taxon>Pseudomonadati</taxon>
        <taxon>Pseudomonadota</taxon>
        <taxon>Betaproteobacteria</taxon>
        <taxon>Rhodocyclales</taxon>
        <taxon>Zoogloeaceae</taxon>
        <taxon>Uliginosibacterium</taxon>
    </lineage>
</organism>
<dbReference type="Proteomes" id="UP001548590">
    <property type="component" value="Unassembled WGS sequence"/>
</dbReference>
<proteinExistence type="inferred from homology"/>
<dbReference type="Pfam" id="PF04290">
    <property type="entry name" value="DctQ"/>
    <property type="match status" value="1"/>
</dbReference>
<protein>
    <recommendedName>
        <fullName evidence="7">TRAP transporter small permease protein</fullName>
    </recommendedName>
</protein>
<evidence type="ECO:0000256" key="1">
    <source>
        <dbReference type="ARBA" id="ARBA00004651"/>
    </source>
</evidence>
<gene>
    <name evidence="9" type="ORF">ABVT11_00170</name>
</gene>
<feature type="transmembrane region" description="Helical" evidence="7">
    <location>
        <begin position="55"/>
        <end position="75"/>
    </location>
</feature>
<comment type="similarity">
    <text evidence="7">Belongs to the TRAP transporter small permease family.</text>
</comment>
<feature type="domain" description="Tripartite ATP-independent periplasmic transporters DctQ component" evidence="8">
    <location>
        <begin position="49"/>
        <end position="162"/>
    </location>
</feature>
<evidence type="ECO:0000256" key="4">
    <source>
        <dbReference type="ARBA" id="ARBA00022692"/>
    </source>
</evidence>
<keyword evidence="5 7" id="KW-1133">Transmembrane helix</keyword>
<evidence type="ECO:0000256" key="3">
    <source>
        <dbReference type="ARBA" id="ARBA00022475"/>
    </source>
</evidence>
<accession>A0ABV2CL40</accession>
<feature type="transmembrane region" description="Helical" evidence="7">
    <location>
        <begin position="20"/>
        <end position="43"/>
    </location>
</feature>
<comment type="function">
    <text evidence="7">Part of the tripartite ATP-independent periplasmic (TRAP) transport system.</text>
</comment>
<keyword evidence="2 7" id="KW-0813">Transport</keyword>
<dbReference type="EMBL" id="JBEWLZ010000001">
    <property type="protein sequence ID" value="MET1488222.1"/>
    <property type="molecule type" value="Genomic_DNA"/>
</dbReference>
<keyword evidence="3" id="KW-1003">Cell membrane</keyword>
<sequence>MNDRDSLPTRLVYGTSRLAAWLGGLVLCALAGMSVISIAGRAGTSIGLAPVPGDFELVEAGTALAVFAFLPWCHLKRGHAMVDMFWGSFPPLMKRFINVLTELITLVIWVLLTWRMGVAMLDYKTNGEATFILGMPVWWGYAVCMPPAILGCIAYALRLLETLGLARTPAGFENATGEH</sequence>
<evidence type="ECO:0000256" key="5">
    <source>
        <dbReference type="ARBA" id="ARBA00022989"/>
    </source>
</evidence>
<feature type="transmembrane region" description="Helical" evidence="7">
    <location>
        <begin position="137"/>
        <end position="157"/>
    </location>
</feature>
<reference evidence="9 10" key="1">
    <citation type="submission" date="2024-07" db="EMBL/GenBank/DDBJ databases">
        <title>Uliginosibacterium paludis KCTC:42655.</title>
        <authorList>
            <person name="Kim M.K."/>
        </authorList>
    </citation>
    <scope>NUCLEOTIDE SEQUENCE [LARGE SCALE GENOMIC DNA]</scope>
    <source>
        <strain evidence="9 10">KCTC 42655</strain>
    </source>
</reference>
<evidence type="ECO:0000259" key="8">
    <source>
        <dbReference type="Pfam" id="PF04290"/>
    </source>
</evidence>
<evidence type="ECO:0000256" key="2">
    <source>
        <dbReference type="ARBA" id="ARBA00022448"/>
    </source>
</evidence>
<name>A0ABV2CL40_9RHOO</name>
<keyword evidence="7" id="KW-0997">Cell inner membrane</keyword>
<evidence type="ECO:0000256" key="7">
    <source>
        <dbReference type="RuleBase" id="RU369079"/>
    </source>
</evidence>
<keyword evidence="4 7" id="KW-0812">Transmembrane</keyword>
<feature type="transmembrane region" description="Helical" evidence="7">
    <location>
        <begin position="96"/>
        <end position="117"/>
    </location>
</feature>
<keyword evidence="10" id="KW-1185">Reference proteome</keyword>
<comment type="caution">
    <text evidence="9">The sequence shown here is derived from an EMBL/GenBank/DDBJ whole genome shotgun (WGS) entry which is preliminary data.</text>
</comment>
<evidence type="ECO:0000256" key="6">
    <source>
        <dbReference type="ARBA" id="ARBA00023136"/>
    </source>
</evidence>
<evidence type="ECO:0000313" key="10">
    <source>
        <dbReference type="Proteomes" id="UP001548590"/>
    </source>
</evidence>
<evidence type="ECO:0000313" key="9">
    <source>
        <dbReference type="EMBL" id="MET1488222.1"/>
    </source>
</evidence>